<reference evidence="3 4" key="1">
    <citation type="journal article" date="2024" name="IMA Fungus">
        <title>IMA Genome - F19 : A genome assembly and annotation guide to empower mycologists, including annotated draft genome sequences of Ceratocystis pirilliformis, Diaporthe australafricana, Fusarium ophioides, Paecilomyces lecythidis, and Sporothrix stenoceras.</title>
        <authorList>
            <person name="Aylward J."/>
            <person name="Wilson A.M."/>
            <person name="Visagie C.M."/>
            <person name="Spraker J."/>
            <person name="Barnes I."/>
            <person name="Buitendag C."/>
            <person name="Ceriani C."/>
            <person name="Del Mar Angel L."/>
            <person name="du Plessis D."/>
            <person name="Fuchs T."/>
            <person name="Gasser K."/>
            <person name="Kramer D."/>
            <person name="Li W."/>
            <person name="Munsamy K."/>
            <person name="Piso A."/>
            <person name="Price J.L."/>
            <person name="Sonnekus B."/>
            <person name="Thomas C."/>
            <person name="van der Nest A."/>
            <person name="van Dijk A."/>
            <person name="van Heerden A."/>
            <person name="van Vuuren N."/>
            <person name="Yilmaz N."/>
            <person name="Duong T.A."/>
            <person name="van der Merwe N.A."/>
            <person name="Wingfield M.J."/>
            <person name="Wingfield B.D."/>
        </authorList>
    </citation>
    <scope>NUCLEOTIDE SEQUENCE [LARGE SCALE GENOMIC DNA]</scope>
    <source>
        <strain evidence="3 4">CMW 18300</strain>
    </source>
</reference>
<name>A0ABR3WCI0_9PEZI</name>
<organism evidence="3 4">
    <name type="scientific">Diaporthe australafricana</name>
    <dbReference type="NCBI Taxonomy" id="127596"/>
    <lineage>
        <taxon>Eukaryota</taxon>
        <taxon>Fungi</taxon>
        <taxon>Dikarya</taxon>
        <taxon>Ascomycota</taxon>
        <taxon>Pezizomycotina</taxon>
        <taxon>Sordariomycetes</taxon>
        <taxon>Sordariomycetidae</taxon>
        <taxon>Diaporthales</taxon>
        <taxon>Diaporthaceae</taxon>
        <taxon>Diaporthe</taxon>
    </lineage>
</organism>
<protein>
    <recommendedName>
        <fullName evidence="5">Integral membrane protein</fullName>
    </recommendedName>
</protein>
<dbReference type="Proteomes" id="UP001583177">
    <property type="component" value="Unassembled WGS sequence"/>
</dbReference>
<keyword evidence="2" id="KW-0472">Membrane</keyword>
<evidence type="ECO:0000313" key="4">
    <source>
        <dbReference type="Proteomes" id="UP001583177"/>
    </source>
</evidence>
<evidence type="ECO:0000256" key="1">
    <source>
        <dbReference type="SAM" id="MobiDB-lite"/>
    </source>
</evidence>
<dbReference type="EMBL" id="JAWRVE010000106">
    <property type="protein sequence ID" value="KAL1858264.1"/>
    <property type="molecule type" value="Genomic_DNA"/>
</dbReference>
<feature type="transmembrane region" description="Helical" evidence="2">
    <location>
        <begin position="31"/>
        <end position="51"/>
    </location>
</feature>
<keyword evidence="2" id="KW-1133">Transmembrane helix</keyword>
<feature type="region of interest" description="Disordered" evidence="1">
    <location>
        <begin position="1"/>
        <end position="20"/>
    </location>
</feature>
<gene>
    <name evidence="3" type="ORF">Daus18300_010010</name>
</gene>
<comment type="caution">
    <text evidence="3">The sequence shown here is derived from an EMBL/GenBank/DDBJ whole genome shotgun (WGS) entry which is preliminary data.</text>
</comment>
<evidence type="ECO:0000256" key="2">
    <source>
        <dbReference type="SAM" id="Phobius"/>
    </source>
</evidence>
<keyword evidence="4" id="KW-1185">Reference proteome</keyword>
<keyword evidence="2" id="KW-0812">Transmembrane</keyword>
<evidence type="ECO:0008006" key="5">
    <source>
        <dbReference type="Google" id="ProtNLM"/>
    </source>
</evidence>
<evidence type="ECO:0000313" key="3">
    <source>
        <dbReference type="EMBL" id="KAL1858264.1"/>
    </source>
</evidence>
<proteinExistence type="predicted"/>
<sequence length="70" mass="7798">MAQVQQGATPAPPGRVPNFEHPEDVLHTINLVSQVLAVATVTPIVCFRLYITKWKNATPYRVDDCSEYSI</sequence>
<accession>A0ABR3WCI0</accession>